<reference evidence="2 3" key="1">
    <citation type="submission" date="2014-03" db="EMBL/GenBank/DDBJ databases">
        <title>Genomics of Bifidobacteria.</title>
        <authorList>
            <person name="Ventura M."/>
            <person name="Milani C."/>
            <person name="Lugli G.A."/>
        </authorList>
    </citation>
    <scope>NUCLEOTIDE SEQUENCE [LARGE SCALE GENOMIC DNA]</scope>
    <source>
        <strain evidence="2 3">LMG 10738</strain>
    </source>
</reference>
<feature type="domain" description="4Fe-4S Wbl-type" evidence="1">
    <location>
        <begin position="4"/>
        <end position="72"/>
    </location>
</feature>
<dbReference type="Proteomes" id="UP000029067">
    <property type="component" value="Unassembled WGS sequence"/>
</dbReference>
<dbReference type="EMBL" id="JGYV01000017">
    <property type="protein sequence ID" value="KFI61008.1"/>
    <property type="molecule type" value="Genomic_DNA"/>
</dbReference>
<dbReference type="SUPFAM" id="SSF52540">
    <property type="entry name" value="P-loop containing nucleoside triphosphate hydrolases"/>
    <property type="match status" value="1"/>
</dbReference>
<accession>A0A087AQF8</accession>
<gene>
    <name evidence="2" type="ORF">BCUN_0985</name>
</gene>
<dbReference type="RefSeq" id="WP_051920969.1">
    <property type="nucleotide sequence ID" value="NZ_JGYV01000017.1"/>
</dbReference>
<dbReference type="OrthoDB" id="3232201at2"/>
<dbReference type="InterPro" id="IPR027417">
    <property type="entry name" value="P-loop_NTPase"/>
</dbReference>
<proteinExistence type="predicted"/>
<dbReference type="STRING" id="1688.BCUN_0985"/>
<dbReference type="AlphaFoldDB" id="A0A087AQF8"/>
<dbReference type="PROSITE" id="PS51674">
    <property type="entry name" value="4FE4S_WBL"/>
    <property type="match status" value="1"/>
</dbReference>
<organism evidence="2 3">
    <name type="scientific">Bifidobacterium cuniculi</name>
    <dbReference type="NCBI Taxonomy" id="1688"/>
    <lineage>
        <taxon>Bacteria</taxon>
        <taxon>Bacillati</taxon>
        <taxon>Actinomycetota</taxon>
        <taxon>Actinomycetes</taxon>
        <taxon>Bifidobacteriales</taxon>
        <taxon>Bifidobacteriaceae</taxon>
        <taxon>Bifidobacterium</taxon>
    </lineage>
</organism>
<sequence>MKGVCSGLHPRIQDYMWGPDRLNDPARQRALTAAAQVLCDMCPIRSACLADAIGADDQYGVFGGLTVKGRRTLARFAQTEGVVPDGSELSRSRFVAWLDMHPEAIDQARIVQTERRRGERGDRRSRAVEALGGRARTVAFLSALSGAGKTISVVCTAWALASDGAPVRVVDMAPDGHLCAWARTAERSGRTLPFDVVDAAAFEESGAGHDGGWTLLDAPHGASRGTRRALECASLAILVSRTDEESLKATWQMSHHLAVASSVLIADAADRREGDRAQAWLDEHRLAHTVAAIGHDDGLAALPEPGERPPAGTGYGTLANELRDVFRTH</sequence>
<dbReference type="eggNOG" id="ENOG5031X0M">
    <property type="taxonomic scope" value="Bacteria"/>
</dbReference>
<keyword evidence="3" id="KW-1185">Reference proteome</keyword>
<name>A0A087AQF8_9BIFI</name>
<dbReference type="InterPro" id="IPR034768">
    <property type="entry name" value="4FE4S_WBL"/>
</dbReference>
<evidence type="ECO:0000313" key="2">
    <source>
        <dbReference type="EMBL" id="KFI61008.1"/>
    </source>
</evidence>
<evidence type="ECO:0000313" key="3">
    <source>
        <dbReference type="Proteomes" id="UP000029067"/>
    </source>
</evidence>
<evidence type="ECO:0000259" key="1">
    <source>
        <dbReference type="PROSITE" id="PS51674"/>
    </source>
</evidence>
<dbReference type="Pfam" id="PF02467">
    <property type="entry name" value="Whib"/>
    <property type="match status" value="1"/>
</dbReference>
<comment type="caution">
    <text evidence="2">The sequence shown here is derived from an EMBL/GenBank/DDBJ whole genome shotgun (WGS) entry which is preliminary data.</text>
</comment>
<dbReference type="Gene3D" id="3.40.50.300">
    <property type="entry name" value="P-loop containing nucleotide triphosphate hydrolases"/>
    <property type="match status" value="1"/>
</dbReference>
<protein>
    <submittedName>
        <fullName evidence="2">Transcription regulator WhiB superfamily protein</fullName>
    </submittedName>
</protein>